<accession>A0ACC0WK02</accession>
<proteinExistence type="predicted"/>
<dbReference type="EMBL" id="CM047591">
    <property type="protein sequence ID" value="KAI9918917.1"/>
    <property type="molecule type" value="Genomic_DNA"/>
</dbReference>
<organism evidence="1 2">
    <name type="scientific">Peronosclerospora sorghi</name>
    <dbReference type="NCBI Taxonomy" id="230839"/>
    <lineage>
        <taxon>Eukaryota</taxon>
        <taxon>Sar</taxon>
        <taxon>Stramenopiles</taxon>
        <taxon>Oomycota</taxon>
        <taxon>Peronosporomycetes</taxon>
        <taxon>Peronosporales</taxon>
        <taxon>Peronosporaceae</taxon>
        <taxon>Peronosclerospora</taxon>
    </lineage>
</organism>
<reference evidence="1 2" key="1">
    <citation type="journal article" date="2022" name="bioRxiv">
        <title>The genome of the oomycete Peronosclerospora sorghi, a cosmopolitan pathogen of maize and sorghum, is inflated with dispersed pseudogenes.</title>
        <authorList>
            <person name="Fletcher K."/>
            <person name="Martin F."/>
            <person name="Isakeit T."/>
            <person name="Cavanaugh K."/>
            <person name="Magill C."/>
            <person name="Michelmore R."/>
        </authorList>
    </citation>
    <scope>NUCLEOTIDE SEQUENCE [LARGE SCALE GENOMIC DNA]</scope>
    <source>
        <strain evidence="1">P6</strain>
    </source>
</reference>
<keyword evidence="2" id="KW-1185">Reference proteome</keyword>
<evidence type="ECO:0000313" key="1">
    <source>
        <dbReference type="EMBL" id="KAI9918917.1"/>
    </source>
</evidence>
<gene>
    <name evidence="1" type="ORF">PsorP6_011417</name>
</gene>
<dbReference type="Proteomes" id="UP001163321">
    <property type="component" value="Chromosome 12"/>
</dbReference>
<name>A0ACC0WK02_9STRA</name>
<sequence length="518" mass="57036">MVYSPSVYLFPAALALLLKHTSASSLYYDPVTVSGTTEELSPHFPAYGDEIADLDCVISKEEDPTLPNINTIPFVPVEFPYLLTNKSAVPPEPVFKKVGTSLLFEESSSPDDYISKSTTGWVPGSAKPGVKCATGWEKVHEPPNLETKRRLEAMGNQDIAKLEAYFQTKMVMTVDDLPTVAVVTPLPWSGPYWATVDDSINVRWDNGGPSAAEKYATAFGLDVKTFMDNVSKENGVKSKSNRPVCTTDDSCASLNDGSLCGTPWDNSTSHCVQGWNGICHAWSAAAILEPEPNCPVTFNGVTFEPLDIKALLSLVYDRSRVGTVFLASRYNGGPDTIDRFGRHSNSAFLDMNPALFHIVNGNVLGLLNRTYIADVEANAEVWNQPIFAYKIYEQTKMTPQEAAQKFWGLDEYPWNAAADSIVFVTARVTWIVESYADGGLVRSGEIYDYMSGDYFYYLLELDSNSRITGGEWLYGSETQHFDFAWIPKSKPDPATVTSAGLSYANVEMLLQKSVACET</sequence>
<comment type="caution">
    <text evidence="1">The sequence shown here is derived from an EMBL/GenBank/DDBJ whole genome shotgun (WGS) entry which is preliminary data.</text>
</comment>
<evidence type="ECO:0000313" key="2">
    <source>
        <dbReference type="Proteomes" id="UP001163321"/>
    </source>
</evidence>
<protein>
    <submittedName>
        <fullName evidence="1">Uncharacterized protein</fullName>
    </submittedName>
</protein>